<comment type="caution">
    <text evidence="8">The sequence shown here is derived from an EMBL/GenBank/DDBJ whole genome shotgun (WGS) entry which is preliminary data.</text>
</comment>
<feature type="region of interest" description="Disordered" evidence="5">
    <location>
        <begin position="1808"/>
        <end position="1837"/>
    </location>
</feature>
<dbReference type="NCBIfam" id="TIGR01167">
    <property type="entry name" value="LPXTG_anchor"/>
    <property type="match status" value="1"/>
</dbReference>
<evidence type="ECO:0000256" key="4">
    <source>
        <dbReference type="ARBA" id="ARBA00023088"/>
    </source>
</evidence>
<proteinExistence type="predicted"/>
<dbReference type="EMBL" id="RJMK01000012">
    <property type="protein sequence ID" value="RSI06692.1"/>
    <property type="molecule type" value="Genomic_DNA"/>
</dbReference>
<organism evidence="8 9">
    <name type="scientific">Streptococcus sanguinis</name>
    <dbReference type="NCBI Taxonomy" id="1305"/>
    <lineage>
        <taxon>Bacteria</taxon>
        <taxon>Bacillati</taxon>
        <taxon>Bacillota</taxon>
        <taxon>Bacilli</taxon>
        <taxon>Lactobacillales</taxon>
        <taxon>Streptococcaceae</taxon>
        <taxon>Streptococcus</taxon>
    </lineage>
</organism>
<dbReference type="Pfam" id="PF00746">
    <property type="entry name" value="Gram_pos_anchor"/>
    <property type="match status" value="1"/>
</dbReference>
<dbReference type="NCBIfam" id="TIGR01168">
    <property type="entry name" value="YSIRK_signal"/>
    <property type="match status" value="1"/>
</dbReference>
<name>A0AAE8FXC7_STRSA</name>
<keyword evidence="4" id="KW-0572">Peptidoglycan-anchor</keyword>
<feature type="compositionally biased region" description="Polar residues" evidence="5">
    <location>
        <begin position="127"/>
        <end position="145"/>
    </location>
</feature>
<dbReference type="RefSeq" id="WP_125445721.1">
    <property type="nucleotide sequence ID" value="NZ_CP076613.1"/>
</dbReference>
<evidence type="ECO:0000256" key="2">
    <source>
        <dbReference type="ARBA" id="ARBA00022525"/>
    </source>
</evidence>
<dbReference type="PROSITE" id="PS50847">
    <property type="entry name" value="GRAM_POS_ANCHORING"/>
    <property type="match status" value="1"/>
</dbReference>
<feature type="region of interest" description="Disordered" evidence="5">
    <location>
        <begin position="1302"/>
        <end position="1332"/>
    </location>
</feature>
<dbReference type="InterPro" id="IPR019931">
    <property type="entry name" value="LPXTG_anchor"/>
</dbReference>
<feature type="region of interest" description="Disordered" evidence="5">
    <location>
        <begin position="1552"/>
        <end position="1576"/>
    </location>
</feature>
<evidence type="ECO:0000256" key="3">
    <source>
        <dbReference type="ARBA" id="ARBA00022729"/>
    </source>
</evidence>
<dbReference type="Pfam" id="PF18651">
    <property type="entry name" value="CshA_NR2"/>
    <property type="match status" value="1"/>
</dbReference>
<dbReference type="Proteomes" id="UP000272846">
    <property type="component" value="Unassembled WGS sequence"/>
</dbReference>
<protein>
    <submittedName>
        <fullName evidence="8">YSIRK type signal peptide</fullName>
    </submittedName>
</protein>
<feature type="compositionally biased region" description="Polar residues" evidence="5">
    <location>
        <begin position="1323"/>
        <end position="1332"/>
    </location>
</feature>
<sequence>MGKDLFNPHLRKFSIRKLNVGVCSVLLSTLLLLGAAAQVSADETVSSGTQNEVSEIGIADSSVNTAEPLNSPAEESNPATISAQAEDASAVTTTRPDSDGKSTSEQPATETTSAPAVVPAEVKSEENSQSVPAQPAGTTETPQPSRSRRVRRDAAPTGLRDGDPNNTIEKPTLADSEKKNPTDLMKQINWLDLGDRSAISNLDTDDSFKVGTVYEKEISPGYRIKLTVTELKPFHSTEIYRDRVKGTAYENSYDPNAKNTWFRYVNEDYKKQEAEGDSARPKIIGSEQNQWTAVRDQGINTNGRKTQLLVPKNGASYGIKFKVEATYLGKPVKATVIMSDGEEANPGEYAIFTTNGQGWEHLAEWKRVRPDGSVITETYDPMNPNRYGQYIGDNATIPVIDWTAFTNPDQKTGGLGSQVFGPNTSKDHTVPIVMTRGASEVGIYIASSGQQAAMIGFMVVDEGDAPASYGNAVHAISGYDANTGARTPQPFLGRVEADIDTTSGNDWRHDDDTDHADEGVDQLLPSDLTGKTNNLFRVNRLQNGDYSVRLQASANGNSKAYVRAWIDFNQNGVFDENEASEFTEVTTAGDYAVNFKNNPAMTNPEVSKLGMRVRIALNKGDIEKPTGTAFSGEVEDLEVILTYPPKGEKKESTGIIGQPQKATLQFTPQGIDQNDESKKAAIDTTVAPLVLDNAGNTLTADGDGWYSTAEGRYKVTAKGTNVDVIFEPSTGYIGTTKGINIRRVDTNGASTDWIAKNNGEPVINDKLNNMDARYIPTVLNFTEHRSTDAQGLSQVQDIVFNDGNPAKTPAQPSATNPVFFLDADGNRIVGTSAKATSQGQEVGIFELDPATGRVTFTPNKSFVGTVDPVNLQLHDTDGTEHRATYQPTVTRVVPTAQGASSEGIQGAEQSGTLIFKPGDNRVPINEAVAPTFDNGQTTKVVPNVGTYMVDNAGRVTFQPVPSYTGRPSAESVKRVDMNGTEVTAAYQAEVKAATPTGQDTQTTGLQGKLQTSHLNFTPGQASINGQTATVPLAPEGPQFVVNGQIQQANSLSVHDASGKLQGTYTIQANGDISFQPAPDFHGTPTPAHLRVRDKNGSTAEAVYQPTVIQVIPTSTDATSTGLQGLPQSGTPTFTPGDSAVPIDMDSPMTFEDGQPKKTVQGVGVYTINSDGSITFTPEKQYVGTPTPVTVKRVDKNGTEVTATYTPTVTKVTPTSTNATSTGPQGVPQTGTPIFAGGDPLVPIDDTVEPTFADGNKEKMIPGQGTYTIAPDGKVTFTPDKQFVGKPDPVTVKRVDKNGTPVTATYSPEFTKVTPTGTTATSTGPQGVPQTGSPSFQGGDPLVPIDDTVEPTFADGSKEKTIPGQGAYTITPDGAVTFTPDKQFVGKPDSVIVKRVDKNGTPVTATYSPEFTKVTPTGTNATSTGPQGLPQTGTPTFTGGNPLVPIDETVEPTFEDGSKEKNIPGQGTYTISPDGAVTFTPEKQFVGKPDSVTVKRVDKNGTPVTATYSPEFTKVIPTGSNATSTGPQGVPQTGTPTFAGGDPLVPIDETVEPSFEDGSKKKTIPGQGTYTITPDGAVTFTPDKQFVGKPDPITVKRVDKNGTPVIATYSPEYTKVTPTGKDTTSTNIKGHVQTSKPVFEAGDPLVPIDETIPPSLEDGSKEKTIPGQGTYTIAPDGTVTFTPEADFLGQGSGVTLVRRDKNGTSVTARYVPTVVAPSTSQDSVSSGRKGQAQTGTPAFEGAIDQAVAPTFADGSTEKVVPGEGTYRFNMLGEVTFVPEADFVGTARGVVVKRSDIYGNAVTATYTPTVLGSTDTEDTSSTGSKGQPQTGKPIFEGDVDPTVPPTFEDGSTEKVVPGQGTYTIAPDGTVTFVPETGFVGQADGVTVIRKDRNGQTISAVYVPTVTEAPVQPERTITPAPPSLSKSESAKALPKTGTEETSYLAASLLAGVSGLGLLGLEKRKKKSEG</sequence>
<feature type="compositionally biased region" description="Low complexity" evidence="5">
    <location>
        <begin position="1310"/>
        <end position="1322"/>
    </location>
</feature>
<dbReference type="InterPro" id="IPR026395">
    <property type="entry name" value="CshA_fibril"/>
</dbReference>
<dbReference type="InterPro" id="IPR040683">
    <property type="entry name" value="CshA_NR2"/>
</dbReference>
<evidence type="ECO:0000256" key="6">
    <source>
        <dbReference type="SAM" id="SignalP"/>
    </source>
</evidence>
<keyword evidence="2" id="KW-0964">Secreted</keyword>
<keyword evidence="1" id="KW-0134">Cell wall</keyword>
<feature type="region of interest" description="Disordered" evidence="5">
    <location>
        <begin position="1406"/>
        <end position="1428"/>
    </location>
</feature>
<accession>A0AAE8FXC7</accession>
<feature type="region of interest" description="Disordered" evidence="5">
    <location>
        <begin position="1910"/>
        <end position="1935"/>
    </location>
</feature>
<keyword evidence="3 6" id="KW-0732">Signal</keyword>
<dbReference type="Pfam" id="PF20009">
    <property type="entry name" value="GEVED"/>
    <property type="match status" value="1"/>
</dbReference>
<feature type="domain" description="Gram-positive cocci surface proteins LPxTG" evidence="7">
    <location>
        <begin position="1930"/>
        <end position="1966"/>
    </location>
</feature>
<dbReference type="Pfam" id="PF19076">
    <property type="entry name" value="CshA_repeat"/>
    <property type="match status" value="12"/>
</dbReference>
<dbReference type="InterPro" id="IPR005877">
    <property type="entry name" value="YSIRK_signal_dom"/>
</dbReference>
<dbReference type="NCBIfam" id="TIGR04225">
    <property type="entry name" value="CshA_fibril_rpt"/>
    <property type="match status" value="12"/>
</dbReference>
<evidence type="ECO:0000256" key="1">
    <source>
        <dbReference type="ARBA" id="ARBA00022512"/>
    </source>
</evidence>
<reference evidence="8 9" key="1">
    <citation type="submission" date="2018-11" db="EMBL/GenBank/DDBJ databases">
        <title>Species Designations Belie Phenotypic and Genotypic Heterogeneity in Oral Streptococci.</title>
        <authorList>
            <person name="Velsko I."/>
        </authorList>
    </citation>
    <scope>NUCLEOTIDE SEQUENCE [LARGE SCALE GENOMIC DNA]</scope>
    <source>
        <strain evidence="8 9">KLC04</strain>
    </source>
</reference>
<evidence type="ECO:0000256" key="5">
    <source>
        <dbReference type="SAM" id="MobiDB-lite"/>
    </source>
</evidence>
<evidence type="ECO:0000313" key="8">
    <source>
        <dbReference type="EMBL" id="RSI06692.1"/>
    </source>
</evidence>
<evidence type="ECO:0000313" key="9">
    <source>
        <dbReference type="Proteomes" id="UP000272846"/>
    </source>
</evidence>
<gene>
    <name evidence="8" type="ORF">D8888_11235</name>
</gene>
<feature type="compositionally biased region" description="Polar residues" evidence="5">
    <location>
        <begin position="61"/>
        <end position="83"/>
    </location>
</feature>
<feature type="signal peptide" evidence="6">
    <location>
        <begin position="1"/>
        <end position="41"/>
    </location>
</feature>
<evidence type="ECO:0000259" key="7">
    <source>
        <dbReference type="PROSITE" id="PS50847"/>
    </source>
</evidence>
<feature type="region of interest" description="Disordered" evidence="5">
    <location>
        <begin position="56"/>
        <end position="181"/>
    </location>
</feature>
<dbReference type="InterPro" id="IPR045474">
    <property type="entry name" value="GEVED"/>
</dbReference>
<feature type="compositionally biased region" description="Polar residues" evidence="5">
    <location>
        <begin position="103"/>
        <end position="114"/>
    </location>
</feature>
<dbReference type="Pfam" id="PF04650">
    <property type="entry name" value="YSIRK_signal"/>
    <property type="match status" value="1"/>
</dbReference>
<feature type="chain" id="PRO_5042052597" evidence="6">
    <location>
        <begin position="42"/>
        <end position="1966"/>
    </location>
</feature>